<dbReference type="InterPro" id="IPR052157">
    <property type="entry name" value="BCAA_transport_permease"/>
</dbReference>
<gene>
    <name evidence="10" type="primary">livH2</name>
    <name evidence="10" type="ORF">HHUB_2440</name>
</gene>
<keyword evidence="4 9" id="KW-0812">Transmembrane</keyword>
<organism evidence="10 11">
    <name type="scientific">Halobacterium hubeiense</name>
    <dbReference type="NCBI Taxonomy" id="1407499"/>
    <lineage>
        <taxon>Archaea</taxon>
        <taxon>Methanobacteriati</taxon>
        <taxon>Methanobacteriota</taxon>
        <taxon>Stenosarchaea group</taxon>
        <taxon>Halobacteria</taxon>
        <taxon>Halobacteriales</taxon>
        <taxon>Halobacteriaceae</taxon>
        <taxon>Halobacterium</taxon>
    </lineage>
</organism>
<name>A0A0U5H6R4_9EURY</name>
<dbReference type="EMBL" id="LN831302">
    <property type="protein sequence ID" value="CQH56836.1"/>
    <property type="molecule type" value="Genomic_DNA"/>
</dbReference>
<evidence type="ECO:0000256" key="9">
    <source>
        <dbReference type="SAM" id="Phobius"/>
    </source>
</evidence>
<dbReference type="InterPro" id="IPR001851">
    <property type="entry name" value="ABC_transp_permease"/>
</dbReference>
<feature type="transmembrane region" description="Helical" evidence="9">
    <location>
        <begin position="191"/>
        <end position="216"/>
    </location>
</feature>
<accession>A0A0U5H6R4</accession>
<dbReference type="PANTHER" id="PTHR11795:SF445">
    <property type="entry name" value="AMINO ACID ABC TRANSPORTER PERMEASE PROTEIN"/>
    <property type="match status" value="1"/>
</dbReference>
<evidence type="ECO:0000256" key="1">
    <source>
        <dbReference type="ARBA" id="ARBA00004651"/>
    </source>
</evidence>
<dbReference type="CDD" id="cd06582">
    <property type="entry name" value="TM_PBP1_LivH_like"/>
    <property type="match status" value="1"/>
</dbReference>
<dbReference type="PANTHER" id="PTHR11795">
    <property type="entry name" value="BRANCHED-CHAIN AMINO ACID TRANSPORT SYSTEM PERMEASE PROTEIN LIVH"/>
    <property type="match status" value="1"/>
</dbReference>
<dbReference type="OrthoDB" id="43815at2157"/>
<dbReference type="GO" id="GO:0022857">
    <property type="term" value="F:transmembrane transporter activity"/>
    <property type="evidence" value="ECO:0007669"/>
    <property type="project" value="InterPro"/>
</dbReference>
<comment type="similarity">
    <text evidence="8">Belongs to the binding-protein-dependent transport system permease family. LivHM subfamily.</text>
</comment>
<dbReference type="AlphaFoldDB" id="A0A0U5H6R4"/>
<dbReference type="GeneID" id="91109885"/>
<feature type="transmembrane region" description="Helical" evidence="9">
    <location>
        <begin position="15"/>
        <end position="38"/>
    </location>
</feature>
<keyword evidence="2" id="KW-0813">Transport</keyword>
<evidence type="ECO:0000313" key="10">
    <source>
        <dbReference type="EMBL" id="CQH56836.1"/>
    </source>
</evidence>
<protein>
    <submittedName>
        <fullName evidence="10">ABC-type transport system permease protein (Probable substrate branched-chain amino acids)</fullName>
    </submittedName>
</protein>
<dbReference type="GO" id="GO:0005886">
    <property type="term" value="C:plasma membrane"/>
    <property type="evidence" value="ECO:0007669"/>
    <property type="project" value="UniProtKB-SubCell"/>
</dbReference>
<dbReference type="Pfam" id="PF02653">
    <property type="entry name" value="BPD_transp_2"/>
    <property type="match status" value="1"/>
</dbReference>
<evidence type="ECO:0000256" key="5">
    <source>
        <dbReference type="ARBA" id="ARBA00022970"/>
    </source>
</evidence>
<keyword evidence="6 9" id="KW-1133">Transmembrane helix</keyword>
<evidence type="ECO:0000256" key="3">
    <source>
        <dbReference type="ARBA" id="ARBA00022475"/>
    </source>
</evidence>
<evidence type="ECO:0000256" key="2">
    <source>
        <dbReference type="ARBA" id="ARBA00022448"/>
    </source>
</evidence>
<comment type="subcellular location">
    <subcellularLocation>
        <location evidence="1">Cell membrane</location>
        <topology evidence="1">Multi-pass membrane protein</topology>
    </subcellularLocation>
</comment>
<dbReference type="STRING" id="1407499.HHUB_2440"/>
<evidence type="ECO:0000256" key="8">
    <source>
        <dbReference type="ARBA" id="ARBA00037998"/>
    </source>
</evidence>
<feature type="transmembrane region" description="Helical" evidence="9">
    <location>
        <begin position="258"/>
        <end position="280"/>
    </location>
</feature>
<evidence type="ECO:0000256" key="6">
    <source>
        <dbReference type="ARBA" id="ARBA00022989"/>
    </source>
</evidence>
<evidence type="ECO:0000256" key="4">
    <source>
        <dbReference type="ARBA" id="ARBA00022692"/>
    </source>
</evidence>
<keyword evidence="5" id="KW-0029">Amino-acid transport</keyword>
<dbReference type="GO" id="GO:0006865">
    <property type="term" value="P:amino acid transport"/>
    <property type="evidence" value="ECO:0007669"/>
    <property type="project" value="UniProtKB-KW"/>
</dbReference>
<dbReference type="Proteomes" id="UP000066737">
    <property type="component" value="Chromosome I"/>
</dbReference>
<sequence length="293" mass="30099">MVTTDLLVQSLLNGLLLGGIYAVAALGLSLVFGIMDIVNLAHGHMLMVGAYVAIILFTSLGLTPIVGMVVAFVVLFVLGMALQRVVLERVVGEGMEQPIIVLFGLALMLQSIGRIAFGGNAQSTDIGIPGDAIAVGAATLSFPRVVTFVFSIVLILGTWAFLKYTTTGLAIRATAQNSSAAQYMGVDTDNIYVLTLGIGTGLAGAAGALLSMLFPFTPFVGWTYLLKAFAVVVLGGVGSVAGTLVGGLVLGVSENVGVLYLGGGFRDIISFGIFVLVLLVRPHGLFGSSGGGE</sequence>
<reference evidence="11" key="1">
    <citation type="journal article" date="2016" name="Environ. Microbiol.">
        <title>The complete genome of a viable archaeum isolated from 123-million-year-old rock salt.</title>
        <authorList>
            <person name="Jaakkola S.T."/>
            <person name="Pfeiffer F."/>
            <person name="Ravantti J.J."/>
            <person name="Guo Q."/>
            <person name="Liu Y."/>
            <person name="Chen X."/>
            <person name="Ma H."/>
            <person name="Yang C."/>
            <person name="Oksanen H.M."/>
            <person name="Bamford D.H."/>
        </authorList>
    </citation>
    <scope>NUCLEOTIDE SEQUENCE</scope>
    <source>
        <strain evidence="11">JI20-1</strain>
    </source>
</reference>
<dbReference type="KEGG" id="hhb:Hhub_2440"/>
<proteinExistence type="inferred from homology"/>
<dbReference type="RefSeq" id="WP_059056868.1">
    <property type="nucleotide sequence ID" value="NZ_CEML01000001.1"/>
</dbReference>
<keyword evidence="3" id="KW-1003">Cell membrane</keyword>
<feature type="transmembrane region" description="Helical" evidence="9">
    <location>
        <begin position="98"/>
        <end position="117"/>
    </location>
</feature>
<keyword evidence="11" id="KW-1185">Reference proteome</keyword>
<feature type="transmembrane region" description="Helical" evidence="9">
    <location>
        <begin position="145"/>
        <end position="162"/>
    </location>
</feature>
<feature type="transmembrane region" description="Helical" evidence="9">
    <location>
        <begin position="228"/>
        <end position="252"/>
    </location>
</feature>
<evidence type="ECO:0000313" key="11">
    <source>
        <dbReference type="Proteomes" id="UP000066737"/>
    </source>
</evidence>
<feature type="transmembrane region" description="Helical" evidence="9">
    <location>
        <begin position="50"/>
        <end position="78"/>
    </location>
</feature>
<evidence type="ECO:0000256" key="7">
    <source>
        <dbReference type="ARBA" id="ARBA00023136"/>
    </source>
</evidence>
<keyword evidence="7 9" id="KW-0472">Membrane</keyword>